<dbReference type="Proteomes" id="UP000016922">
    <property type="component" value="Unassembled WGS sequence"/>
</dbReference>
<dbReference type="RefSeq" id="XP_008086645.1">
    <property type="nucleotide sequence ID" value="XM_008088454.1"/>
</dbReference>
<sequence>MESSKSPPATLADVHISIISDSPPPLSFEPVLQLVEAESRWRAAEEALKGSQGQNLPDMLQSRRNSRLNRLSIFLPNFMSSKDSKTVQDKLQKKPLPFLPPTFQEPDYQSERQSQQAPTRLPPVAPGARPQTPPTSAKKLHKLESPHHKHVVGPSSPAASPQIEGRKLRAASTLAPAIQTTDVGRRSVSSPSHARTDSSDGEAGKLSKRKSWMPGLGKRSRNASPDSGDARGADAWVNAGNHKIDYNLGFLLHGEKVPELWDESADLFVYLFPESTGIGPSFKVPSMILSSSLIMMSYLDPTVGANRGHNGRGSVSVEDGMRVLALRNMGTPPYTPKGSTTDSVSSQSVSDGQAESLTSLEGGPREMHLRFPTGLTTDGTELSPQDIQVLIGIRNLFAFLTGQPLVATNNCPSLFRIFGRIASLLKRFEFTNMDGSTYGESVSTSFDFFLEELKLEDVRSSREQTIEGIILGENMRCARLYTEAFTHAIGKYSAMKDKTLSLFDEISPTTRSMMERASLDLSNRQAAADNRLLDFNFPSLFAGSAASTTSAESKIVRYAAWRNNFISMRKFMLSYLKDLHGSWPPKSSSKKNSFAVGGLNRLVLKALYADLCSLYDLKVDRNDLTSRTFDGGEEEAEAVDPSNAALRILLSEFDRSSPPVNPPVPFDVPLIPTITTVEPRASQLSAKEQHKLRTRSLKTHETTLMFVKASNEDAHRKTPFLQAYQAFEAKEAKKKNSLDLIDQTYGHWIFLYAVIQSLPLLVVDVNDLRYTEGVEYFLCMPPPGNMPWIEDAPKTAWYGVAGGQQMVSLPSHLVENGVEAVYRRSHCWTAADTWIGHANGEAEEEAYLAPQLSPLAPPPGFGNDFGMRPPSRGRDGDTLSPTTGGDRSRSRQSARQSIALGLERLPIPMGVAGGSPVLGSPGGSRRDSALGRPKTMEMTGATFDDILGTQQPVEKKGKGKKK</sequence>
<gene>
    <name evidence="3" type="ORF">GLAREA_01238</name>
</gene>
<dbReference type="eggNOG" id="ENOG502QUVC">
    <property type="taxonomic scope" value="Eukaryota"/>
</dbReference>
<evidence type="ECO:0000259" key="2">
    <source>
        <dbReference type="Pfam" id="PF26013"/>
    </source>
</evidence>
<name>S3CZU2_GLAL2</name>
<feature type="region of interest" description="Disordered" evidence="1">
    <location>
        <begin position="95"/>
        <end position="230"/>
    </location>
</feature>
<proteinExistence type="predicted"/>
<protein>
    <recommendedName>
        <fullName evidence="2">DUF8004 domain-containing protein</fullName>
    </recommendedName>
</protein>
<feature type="region of interest" description="Disordered" evidence="1">
    <location>
        <begin position="329"/>
        <end position="367"/>
    </location>
</feature>
<feature type="region of interest" description="Disordered" evidence="1">
    <location>
        <begin position="907"/>
        <end position="962"/>
    </location>
</feature>
<evidence type="ECO:0000313" key="4">
    <source>
        <dbReference type="Proteomes" id="UP000016922"/>
    </source>
</evidence>
<dbReference type="HOGENOM" id="CLU_005053_2_0_1"/>
<dbReference type="EMBL" id="KE145371">
    <property type="protein sequence ID" value="EPE25326.1"/>
    <property type="molecule type" value="Genomic_DNA"/>
</dbReference>
<feature type="region of interest" description="Disordered" evidence="1">
    <location>
        <begin position="851"/>
        <end position="895"/>
    </location>
</feature>
<dbReference type="AlphaFoldDB" id="S3CZU2"/>
<dbReference type="PANTHER" id="PTHR39601:SF2">
    <property type="entry name" value="CHORIOGENIN HMINOR"/>
    <property type="match status" value="1"/>
</dbReference>
<keyword evidence="4" id="KW-1185">Reference proteome</keyword>
<dbReference type="GeneID" id="19460296"/>
<dbReference type="InterPro" id="IPR058317">
    <property type="entry name" value="DUF8004"/>
</dbReference>
<evidence type="ECO:0000313" key="3">
    <source>
        <dbReference type="EMBL" id="EPE25326.1"/>
    </source>
</evidence>
<dbReference type="OrthoDB" id="5300331at2759"/>
<reference evidence="3 4" key="1">
    <citation type="journal article" date="2013" name="BMC Genomics">
        <title>Genomics-driven discovery of the pneumocandin biosynthetic gene cluster in the fungus Glarea lozoyensis.</title>
        <authorList>
            <person name="Chen L."/>
            <person name="Yue Q."/>
            <person name="Zhang X."/>
            <person name="Xiang M."/>
            <person name="Wang C."/>
            <person name="Li S."/>
            <person name="Che Y."/>
            <person name="Ortiz-Lopez F.J."/>
            <person name="Bills G.F."/>
            <person name="Liu X."/>
            <person name="An Z."/>
        </authorList>
    </citation>
    <scope>NUCLEOTIDE SEQUENCE [LARGE SCALE GENOMIC DNA]</scope>
    <source>
        <strain evidence="4">ATCC 20868 / MF5171</strain>
    </source>
</reference>
<feature type="compositionally biased region" description="Low complexity" evidence="1">
    <location>
        <begin position="338"/>
        <end position="353"/>
    </location>
</feature>
<evidence type="ECO:0000256" key="1">
    <source>
        <dbReference type="SAM" id="MobiDB-lite"/>
    </source>
</evidence>
<dbReference type="Pfam" id="PF26013">
    <property type="entry name" value="DUF8004"/>
    <property type="match status" value="1"/>
</dbReference>
<accession>S3CZU2</accession>
<dbReference type="KEGG" id="glz:GLAREA_01238"/>
<dbReference type="OMA" id="WIAGLDQ"/>
<feature type="compositionally biased region" description="Polar residues" evidence="1">
    <location>
        <begin position="178"/>
        <end position="193"/>
    </location>
</feature>
<organism evidence="3 4">
    <name type="scientific">Glarea lozoyensis (strain ATCC 20868 / MF5171)</name>
    <dbReference type="NCBI Taxonomy" id="1116229"/>
    <lineage>
        <taxon>Eukaryota</taxon>
        <taxon>Fungi</taxon>
        <taxon>Dikarya</taxon>
        <taxon>Ascomycota</taxon>
        <taxon>Pezizomycotina</taxon>
        <taxon>Leotiomycetes</taxon>
        <taxon>Helotiales</taxon>
        <taxon>Helotiaceae</taxon>
        <taxon>Glarea</taxon>
    </lineage>
</organism>
<feature type="domain" description="DUF8004" evidence="2">
    <location>
        <begin position="444"/>
        <end position="537"/>
    </location>
</feature>
<feature type="compositionally biased region" description="Basic and acidic residues" evidence="1">
    <location>
        <begin position="194"/>
        <end position="205"/>
    </location>
</feature>
<dbReference type="PANTHER" id="PTHR39601">
    <property type="entry name" value="CHORIOGENIN HMINOR"/>
    <property type="match status" value="1"/>
</dbReference>